<dbReference type="Proteomes" id="UP000823399">
    <property type="component" value="Unassembled WGS sequence"/>
</dbReference>
<reference evidence="2" key="1">
    <citation type="journal article" date="2020" name="New Phytol.">
        <title>Comparative genomics reveals dynamic genome evolution in host specialist ectomycorrhizal fungi.</title>
        <authorList>
            <person name="Lofgren L.A."/>
            <person name="Nguyen N.H."/>
            <person name="Vilgalys R."/>
            <person name="Ruytinx J."/>
            <person name="Liao H.L."/>
            <person name="Branco S."/>
            <person name="Kuo A."/>
            <person name="LaButti K."/>
            <person name="Lipzen A."/>
            <person name="Andreopoulos W."/>
            <person name="Pangilinan J."/>
            <person name="Riley R."/>
            <person name="Hundley H."/>
            <person name="Na H."/>
            <person name="Barry K."/>
            <person name="Grigoriev I.V."/>
            <person name="Stajich J.E."/>
            <person name="Kennedy P.G."/>
        </authorList>
    </citation>
    <scope>NUCLEOTIDE SEQUENCE</scope>
    <source>
        <strain evidence="2">FC423</strain>
    </source>
</reference>
<dbReference type="GeneID" id="64705418"/>
<evidence type="ECO:0000256" key="1">
    <source>
        <dbReference type="SAM" id="MobiDB-lite"/>
    </source>
</evidence>
<keyword evidence="3" id="KW-1185">Reference proteome</keyword>
<evidence type="ECO:0000313" key="2">
    <source>
        <dbReference type="EMBL" id="KAG2112239.1"/>
    </source>
</evidence>
<organism evidence="2 3">
    <name type="scientific">Suillus discolor</name>
    <dbReference type="NCBI Taxonomy" id="1912936"/>
    <lineage>
        <taxon>Eukaryota</taxon>
        <taxon>Fungi</taxon>
        <taxon>Dikarya</taxon>
        <taxon>Basidiomycota</taxon>
        <taxon>Agaricomycotina</taxon>
        <taxon>Agaricomycetes</taxon>
        <taxon>Agaricomycetidae</taxon>
        <taxon>Boletales</taxon>
        <taxon>Suillineae</taxon>
        <taxon>Suillaceae</taxon>
        <taxon>Suillus</taxon>
    </lineage>
</organism>
<dbReference type="AlphaFoldDB" id="A0A9P7FC89"/>
<name>A0A9P7FC89_9AGAM</name>
<comment type="caution">
    <text evidence="2">The sequence shown here is derived from an EMBL/GenBank/DDBJ whole genome shotgun (WGS) entry which is preliminary data.</text>
</comment>
<proteinExistence type="predicted"/>
<feature type="region of interest" description="Disordered" evidence="1">
    <location>
        <begin position="1"/>
        <end position="28"/>
    </location>
</feature>
<dbReference type="RefSeq" id="XP_041295170.1">
    <property type="nucleotide sequence ID" value="XM_041443159.1"/>
</dbReference>
<dbReference type="OrthoDB" id="2526979at2759"/>
<evidence type="ECO:0000313" key="3">
    <source>
        <dbReference type="Proteomes" id="UP000823399"/>
    </source>
</evidence>
<accession>A0A9P7FC89</accession>
<evidence type="ECO:0008006" key="4">
    <source>
        <dbReference type="Google" id="ProtNLM"/>
    </source>
</evidence>
<dbReference type="EMBL" id="JABBWM010000015">
    <property type="protein sequence ID" value="KAG2112239.1"/>
    <property type="molecule type" value="Genomic_DNA"/>
</dbReference>
<feature type="compositionally biased region" description="Polar residues" evidence="1">
    <location>
        <begin position="1"/>
        <end position="11"/>
    </location>
</feature>
<gene>
    <name evidence="2" type="ORF">F5147DRAFT_79568</name>
</gene>
<protein>
    <recommendedName>
        <fullName evidence="4">HIT-type domain-containing protein</fullName>
    </recommendedName>
</protein>
<sequence length="222" mass="24736">MGNANSNLTMDTSHHTSHSNSEHHQKYASVGYRRKRTWSISMTSQSSTASQFPLPQKLYEASPAEVVQGDLQAHGSFTTTIPAVFWLRSCFSIHSKPRGKRLDMGWADEHNFELPDLPRSRSRSPVRPFISRTSSMNSTLGEQLMPTLSSHDSPPASPLGDNISTLCPILEAIENASKLSCRTVCVTCLKTGRDFPHCPRCGDTWCSRECRMQGGKRHVCRT</sequence>